<protein>
    <submittedName>
        <fullName evidence="1">Uncharacterized protein</fullName>
    </submittedName>
</protein>
<dbReference type="Proteomes" id="UP000684084">
    <property type="component" value="Unassembled WGS sequence"/>
</dbReference>
<evidence type="ECO:0000313" key="2">
    <source>
        <dbReference type="Proteomes" id="UP000684084"/>
    </source>
</evidence>
<dbReference type="AlphaFoldDB" id="A0A915YVG9"/>
<proteinExistence type="predicted"/>
<accession>A0A915YVG9</accession>
<reference evidence="1" key="1">
    <citation type="submission" date="2020-05" db="EMBL/GenBank/DDBJ databases">
        <authorList>
            <person name="Rincon C."/>
            <person name="Sanders R I."/>
            <person name="Robbins C."/>
            <person name="Chaturvedi A."/>
        </authorList>
    </citation>
    <scope>NUCLEOTIDE SEQUENCE</scope>
    <source>
        <strain evidence="1">CHB12</strain>
    </source>
</reference>
<dbReference type="OrthoDB" id="10301507at2759"/>
<name>A0A915YVG9_9GLOM</name>
<sequence length="94" mass="10732">MIKNCIVDHIYRVINRQRLFVINQIHANPERRSTAQKNFAEVKARGNPNRGASSDVIIITEEFAKRLGLYQFGQTLRSGDQTLAHCISHVKSKI</sequence>
<evidence type="ECO:0000313" key="1">
    <source>
        <dbReference type="EMBL" id="CAB5346973.1"/>
    </source>
</evidence>
<gene>
    <name evidence="1" type="ORF">CHRIB12_LOCUS4315</name>
</gene>
<comment type="caution">
    <text evidence="1">The sequence shown here is derived from an EMBL/GenBank/DDBJ whole genome shotgun (WGS) entry which is preliminary data.</text>
</comment>
<dbReference type="EMBL" id="CAGKOT010000006">
    <property type="protein sequence ID" value="CAB5346973.1"/>
    <property type="molecule type" value="Genomic_DNA"/>
</dbReference>
<organism evidence="1 2">
    <name type="scientific">Rhizophagus irregularis</name>
    <dbReference type="NCBI Taxonomy" id="588596"/>
    <lineage>
        <taxon>Eukaryota</taxon>
        <taxon>Fungi</taxon>
        <taxon>Fungi incertae sedis</taxon>
        <taxon>Mucoromycota</taxon>
        <taxon>Glomeromycotina</taxon>
        <taxon>Glomeromycetes</taxon>
        <taxon>Glomerales</taxon>
        <taxon>Glomeraceae</taxon>
        <taxon>Rhizophagus</taxon>
    </lineage>
</organism>